<dbReference type="PANTHER" id="PTHR23282">
    <property type="entry name" value="APICAL ENDOSOMAL GLYCOPROTEIN PRECURSOR"/>
    <property type="match status" value="1"/>
</dbReference>
<evidence type="ECO:0000313" key="8">
    <source>
        <dbReference type="Proteomes" id="UP000539710"/>
    </source>
</evidence>
<evidence type="ECO:0000256" key="2">
    <source>
        <dbReference type="SAM" id="SignalP"/>
    </source>
</evidence>
<dbReference type="Pfam" id="PF18962">
    <property type="entry name" value="Por_Secre_tail"/>
    <property type="match status" value="1"/>
</dbReference>
<dbReference type="InterPro" id="IPR013320">
    <property type="entry name" value="ConA-like_dom_sf"/>
</dbReference>
<name>A0A7D7QTH4_9FLAO</name>
<dbReference type="Pfam" id="PF00041">
    <property type="entry name" value="fn3"/>
    <property type="match status" value="1"/>
</dbReference>
<dbReference type="InterPro" id="IPR013783">
    <property type="entry name" value="Ig-like_fold"/>
</dbReference>
<dbReference type="SUPFAM" id="SSF49265">
    <property type="entry name" value="Fibronectin type III"/>
    <property type="match status" value="2"/>
</dbReference>
<evidence type="ECO:0000313" key="6">
    <source>
        <dbReference type="EMBL" id="QMS99088.1"/>
    </source>
</evidence>
<evidence type="ECO:0000259" key="4">
    <source>
        <dbReference type="PROSITE" id="PS50853"/>
    </source>
</evidence>
<dbReference type="InterPro" id="IPR026444">
    <property type="entry name" value="Secre_tail"/>
</dbReference>
<feature type="chain" id="PRO_5044656324" evidence="2">
    <location>
        <begin position="35"/>
        <end position="1224"/>
    </location>
</feature>
<dbReference type="Pfam" id="PF00629">
    <property type="entry name" value="MAM"/>
    <property type="match status" value="1"/>
</dbReference>
<keyword evidence="1 2" id="KW-0732">Signal</keyword>
<reference evidence="6" key="1">
    <citation type="submission" date="2020-07" db="EMBL/GenBank/DDBJ databases">
        <title>Chryseobacterium sp. CX-624.</title>
        <authorList>
            <person name="Yang C."/>
        </authorList>
    </citation>
    <scope>NUCLEOTIDE SEQUENCE</scope>
    <source>
        <strain evidence="6">CX-624</strain>
    </source>
</reference>
<dbReference type="Proteomes" id="UP000515349">
    <property type="component" value="Chromosome"/>
</dbReference>
<reference evidence="5" key="4">
    <citation type="submission" date="2020-07" db="EMBL/GenBank/DDBJ databases">
        <authorList>
            <person name="Yang C."/>
        </authorList>
    </citation>
    <scope>NUCLEOTIDE SEQUENCE</scope>
    <source>
        <strain evidence="5">Cx-624</strain>
    </source>
</reference>
<dbReference type="SMART" id="SM00137">
    <property type="entry name" value="MAM"/>
    <property type="match status" value="1"/>
</dbReference>
<dbReference type="PANTHER" id="PTHR23282:SF142">
    <property type="entry name" value="MAM DOMAIN-CONTAINING PROTEIN"/>
    <property type="match status" value="1"/>
</dbReference>
<organism evidence="6 7">
    <name type="scientific">Marnyiella aurantia</name>
    <dbReference type="NCBI Taxonomy" id="2758037"/>
    <lineage>
        <taxon>Bacteria</taxon>
        <taxon>Pseudomonadati</taxon>
        <taxon>Bacteroidota</taxon>
        <taxon>Flavobacteriia</taxon>
        <taxon>Flavobacteriales</taxon>
        <taxon>Weeksellaceae</taxon>
        <taxon>Marnyiella</taxon>
    </lineage>
</organism>
<dbReference type="CDD" id="cd06263">
    <property type="entry name" value="MAM"/>
    <property type="match status" value="1"/>
</dbReference>
<accession>A0A7D7QTH4</accession>
<sequence>MKNFYKKVPRTSRWRYFSSMLLMVLTASLGNVKAQVSAYTFSQSNGAFSSIAASGTVVAGSEATTSTTNDTSGWTVTIPFDFNFNGNNYNSVYVNSNGGATFGAVTNTGSSLISATTAYDGAISVMNRDLWGAFITSGVTTNGSNVITNVVSMQGIEVGKALNAVNGIPTGATVTAFDATAGTITMSAPATSSSSAAVVRYGSGIVYTATEGTAPNRVFVIEWKGYNDYGSAASDSNHLNFQLRLAETSNIVSAVYGPSYIFSTGSKTNQIGLRGFANSDYNNRAGTVSNPWNATNAGTSNSATVARNNTNFPASGLTFNWTPPICIAPGIVTFGIPSSSSVSLSWPALPAASSYTIYYSTTNTAPTAATVLDATNSVTVTAPASTGTIAGLNPSTQYYVWLRTNCTAPDQSVWSAKGSFVTACPAVTAPWTYTVESAANTTSAVIADCWFTNPGGTTTLYRWNVDGSGSTPSSDTGPASAYSGVRYFYTEASEGSTGSIAELYTPNVNVTALTNPSLQFYYHMYGATMGALHVDVFDGAAWTNDMLVLTGQQNTSLTDPWKLAIVDLGVLNITGDVKVRFRAVRGTDFYGDLAIDDISFMEAPSCFIPTALTVDSFTAVTATVSWTAPASVPSAGYNVYYSTVNTAPTASTVLDATNSVSSTTVSATIPGLVPNTTYYIWVASNCGTSQSTWVGPVSIYTGYCSPAPSSVDGQGIINVTFGSGTNVVNNTTAAETGNYGNYSAMVGDIPAGVASQVNITYATGYSYGTKIWIDLNNDLIFNDATELLYTGLSTSADPTTLSALITIPATTAPGTYRMRIGGTDNDAGPSSSCYTGTYGAFEDYTVNVTPPPSCLPPTGITVDAASITSTGANVNVTVSSPAPANGYTVYYSTVNTAPTSSTVLDATNSAGSTTNTVALSALTPSSTYFVWVRANCSATDLSDWVAGPSFNTLCAPVAAPYTQSFSSGSLPNCWSNVNPTSTSTNANAFWKFSGTADYGAVIANSTKPGGTFAWVDASSPYTGEHTVQLISPQIDLTGLTNPYLQFEWFKNHLDAPAGSLPSYDNNKLLVHVTTDGTTWTQIFADDTNSSVWRTVGIPLASSYVGATVRFRFTVDKDVAGNGYFYDDLLLDEISVLQNPNLATGEVVSNTKEVKVYPNPFTDVVNISDVKDLKSVSVVDMSGRMVKTIANPGRQINLSELKAGLYILKLDYKDGTVQTVKAIKK</sequence>
<dbReference type="Gene3D" id="2.60.120.200">
    <property type="match status" value="2"/>
</dbReference>
<dbReference type="EMBL" id="JACEUX010000003">
    <property type="protein sequence ID" value="MBA5247328.1"/>
    <property type="molecule type" value="Genomic_DNA"/>
</dbReference>
<dbReference type="SMART" id="SM00060">
    <property type="entry name" value="FN3"/>
    <property type="match status" value="3"/>
</dbReference>
<proteinExistence type="predicted"/>
<dbReference type="InterPro" id="IPR003961">
    <property type="entry name" value="FN3_dom"/>
</dbReference>
<dbReference type="SUPFAM" id="SSF49899">
    <property type="entry name" value="Concanavalin A-like lectins/glucanases"/>
    <property type="match status" value="2"/>
</dbReference>
<dbReference type="PROSITE" id="PS50060">
    <property type="entry name" value="MAM_2"/>
    <property type="match status" value="1"/>
</dbReference>
<dbReference type="RefSeq" id="WP_181887434.1">
    <property type="nucleotide sequence ID" value="NZ_CP059472.1"/>
</dbReference>
<dbReference type="InterPro" id="IPR036116">
    <property type="entry name" value="FN3_sf"/>
</dbReference>
<feature type="domain" description="MAM" evidence="3">
    <location>
        <begin position="447"/>
        <end position="608"/>
    </location>
</feature>
<dbReference type="PROSITE" id="PS50853">
    <property type="entry name" value="FN3"/>
    <property type="match status" value="3"/>
</dbReference>
<dbReference type="EMBL" id="CP059472">
    <property type="protein sequence ID" value="QMS99088.1"/>
    <property type="molecule type" value="Genomic_DNA"/>
</dbReference>
<dbReference type="GO" id="GO:0004553">
    <property type="term" value="F:hydrolase activity, hydrolyzing O-glycosyl compounds"/>
    <property type="evidence" value="ECO:0007669"/>
    <property type="project" value="UniProtKB-ARBA"/>
</dbReference>
<dbReference type="InterPro" id="IPR000998">
    <property type="entry name" value="MAM_dom"/>
</dbReference>
<dbReference type="KEGG" id="cbau:H1R16_03530"/>
<dbReference type="GO" id="GO:0005975">
    <property type="term" value="P:carbohydrate metabolic process"/>
    <property type="evidence" value="ECO:0007669"/>
    <property type="project" value="UniProtKB-ARBA"/>
</dbReference>
<feature type="domain" description="Fibronectin type-III" evidence="4">
    <location>
        <begin position="328"/>
        <end position="426"/>
    </location>
</feature>
<feature type="domain" description="Fibronectin type-III" evidence="4">
    <location>
        <begin position="608"/>
        <end position="704"/>
    </location>
</feature>
<dbReference type="Gene3D" id="2.60.40.10">
    <property type="entry name" value="Immunoglobulins"/>
    <property type="match status" value="3"/>
</dbReference>
<dbReference type="AlphaFoldDB" id="A0A7D7QTH4"/>
<dbReference type="NCBIfam" id="TIGR04183">
    <property type="entry name" value="Por_Secre_tail"/>
    <property type="match status" value="1"/>
</dbReference>
<dbReference type="InterPro" id="IPR045474">
    <property type="entry name" value="GEVED"/>
</dbReference>
<keyword evidence="8" id="KW-1185">Reference proteome</keyword>
<evidence type="ECO:0000259" key="3">
    <source>
        <dbReference type="PROSITE" id="PS50060"/>
    </source>
</evidence>
<reference evidence="8" key="3">
    <citation type="submission" date="2020-07" db="EMBL/GenBank/DDBJ databases">
        <title>Flavobacterium sp. xlx-214.</title>
        <authorList>
            <person name="Yang C."/>
        </authorList>
    </citation>
    <scope>NUCLEOTIDE SEQUENCE [LARGE SCALE GENOMIC DNA]</scope>
    <source>
        <strain evidence="8">CX-624</strain>
    </source>
</reference>
<dbReference type="Pfam" id="PF20009">
    <property type="entry name" value="GEVED"/>
    <property type="match status" value="1"/>
</dbReference>
<dbReference type="InterPro" id="IPR051560">
    <property type="entry name" value="MAM_domain-containing"/>
</dbReference>
<feature type="domain" description="Fibronectin type-III" evidence="4">
    <location>
        <begin position="856"/>
        <end position="955"/>
    </location>
</feature>
<evidence type="ECO:0000256" key="1">
    <source>
        <dbReference type="ARBA" id="ARBA00022729"/>
    </source>
</evidence>
<dbReference type="Proteomes" id="UP000539710">
    <property type="component" value="Unassembled WGS sequence"/>
</dbReference>
<gene>
    <name evidence="6" type="ORF">H1R16_03530</name>
    <name evidence="5" type="ORF">H2507_09120</name>
</gene>
<feature type="signal peptide" evidence="2">
    <location>
        <begin position="1"/>
        <end position="34"/>
    </location>
</feature>
<dbReference type="CDD" id="cd00063">
    <property type="entry name" value="FN3"/>
    <property type="match status" value="1"/>
</dbReference>
<dbReference type="GO" id="GO:0016020">
    <property type="term" value="C:membrane"/>
    <property type="evidence" value="ECO:0007669"/>
    <property type="project" value="InterPro"/>
</dbReference>
<evidence type="ECO:0000313" key="7">
    <source>
        <dbReference type="Proteomes" id="UP000515349"/>
    </source>
</evidence>
<reference evidence="7" key="2">
    <citation type="submission" date="2020-07" db="EMBL/GenBank/DDBJ databases">
        <title>Chryseobacterium sp.cx-624.</title>
        <authorList>
            <person name="Yang C."/>
        </authorList>
    </citation>
    <scope>NUCLEOTIDE SEQUENCE [LARGE SCALE GENOMIC DNA]</scope>
    <source>
        <strain evidence="7">cx-624</strain>
    </source>
</reference>
<evidence type="ECO:0000313" key="5">
    <source>
        <dbReference type="EMBL" id="MBA5247328.1"/>
    </source>
</evidence>
<protein>
    <submittedName>
        <fullName evidence="6">Fibronectin type III domain-containing protein</fullName>
    </submittedName>
</protein>